<feature type="compositionally biased region" description="Basic residues" evidence="1">
    <location>
        <begin position="10"/>
        <end position="26"/>
    </location>
</feature>
<feature type="compositionally biased region" description="Basic and acidic residues" evidence="1">
    <location>
        <begin position="27"/>
        <end position="40"/>
    </location>
</feature>
<evidence type="ECO:0000313" key="2">
    <source>
        <dbReference type="EMBL" id="KAL0124921.1"/>
    </source>
</evidence>
<dbReference type="Proteomes" id="UP001430953">
    <property type="component" value="Unassembled WGS sequence"/>
</dbReference>
<evidence type="ECO:0000256" key="1">
    <source>
        <dbReference type="SAM" id="MobiDB-lite"/>
    </source>
</evidence>
<dbReference type="EMBL" id="JADYXP020000005">
    <property type="protein sequence ID" value="KAL0124921.1"/>
    <property type="molecule type" value="Genomic_DNA"/>
</dbReference>
<feature type="region of interest" description="Disordered" evidence="1">
    <location>
        <begin position="1"/>
        <end position="44"/>
    </location>
</feature>
<gene>
    <name evidence="2" type="ORF">PUN28_006642</name>
</gene>
<organism evidence="2 3">
    <name type="scientific">Cardiocondyla obscurior</name>
    <dbReference type="NCBI Taxonomy" id="286306"/>
    <lineage>
        <taxon>Eukaryota</taxon>
        <taxon>Metazoa</taxon>
        <taxon>Ecdysozoa</taxon>
        <taxon>Arthropoda</taxon>
        <taxon>Hexapoda</taxon>
        <taxon>Insecta</taxon>
        <taxon>Pterygota</taxon>
        <taxon>Neoptera</taxon>
        <taxon>Endopterygota</taxon>
        <taxon>Hymenoptera</taxon>
        <taxon>Apocrita</taxon>
        <taxon>Aculeata</taxon>
        <taxon>Formicoidea</taxon>
        <taxon>Formicidae</taxon>
        <taxon>Myrmicinae</taxon>
        <taxon>Cardiocondyla</taxon>
    </lineage>
</organism>
<feature type="region of interest" description="Disordered" evidence="1">
    <location>
        <begin position="64"/>
        <end position="117"/>
    </location>
</feature>
<feature type="compositionally biased region" description="Basic residues" evidence="1">
    <location>
        <begin position="71"/>
        <end position="81"/>
    </location>
</feature>
<keyword evidence="3" id="KW-1185">Reference proteome</keyword>
<protein>
    <submittedName>
        <fullName evidence="2">Uncharacterized protein</fullName>
    </submittedName>
</protein>
<comment type="caution">
    <text evidence="2">The sequence shown here is derived from an EMBL/GenBank/DDBJ whole genome shotgun (WGS) entry which is preliminary data.</text>
</comment>
<evidence type="ECO:0000313" key="3">
    <source>
        <dbReference type="Proteomes" id="UP001430953"/>
    </source>
</evidence>
<reference evidence="2 3" key="1">
    <citation type="submission" date="2023-03" db="EMBL/GenBank/DDBJ databases">
        <title>High recombination rates correlate with genetic variation in Cardiocondyla obscurior ants.</title>
        <authorList>
            <person name="Errbii M."/>
        </authorList>
    </citation>
    <scope>NUCLEOTIDE SEQUENCE [LARGE SCALE GENOMIC DNA]</scope>
    <source>
        <strain evidence="2">Alpha-2009</strain>
        <tissue evidence="2">Whole body</tissue>
    </source>
</reference>
<dbReference type="AlphaFoldDB" id="A0AAW2GFR8"/>
<name>A0AAW2GFR8_9HYME</name>
<feature type="compositionally biased region" description="Basic and acidic residues" evidence="1">
    <location>
        <begin position="85"/>
        <end position="116"/>
    </location>
</feature>
<sequence length="167" mass="19626">MPGREESAKGRKKKRRREKKKNRRKREREGGREHRTRFLGERMQSVSPVSRFVSDWCRVRGSRESTARVACQKKHKKRGGGRGRWASDREWVSEREKEREREKLEGARDHCEEGGRRCRVGGLGPRTLLQASNKSEVTSRDLSPSRCLSQTLLARRRKMRNTMVDPR</sequence>
<proteinExistence type="predicted"/>
<accession>A0AAW2GFR8</accession>
<feature type="region of interest" description="Disordered" evidence="1">
    <location>
        <begin position="148"/>
        <end position="167"/>
    </location>
</feature>